<proteinExistence type="predicted"/>
<name>A0A5A5RPP6_MICAE</name>
<protein>
    <submittedName>
        <fullName evidence="1">Uncharacterized protein</fullName>
    </submittedName>
</protein>
<sequence length="49" mass="5797">MSDWLTRLSKVLQTKDQLTVRIKQRDKEAEELSKNDYCRIEKMVIALTA</sequence>
<organism evidence="1 2">
    <name type="scientific">Microcystis aeruginosa NIES-2521</name>
    <dbReference type="NCBI Taxonomy" id="2303983"/>
    <lineage>
        <taxon>Bacteria</taxon>
        <taxon>Bacillati</taxon>
        <taxon>Cyanobacteriota</taxon>
        <taxon>Cyanophyceae</taxon>
        <taxon>Oscillatoriophycideae</taxon>
        <taxon>Chroococcales</taxon>
        <taxon>Microcystaceae</taxon>
        <taxon>Microcystis</taxon>
    </lineage>
</organism>
<dbReference type="AlphaFoldDB" id="A0A5A5RPP6"/>
<evidence type="ECO:0000313" key="2">
    <source>
        <dbReference type="Proteomes" id="UP000324689"/>
    </source>
</evidence>
<comment type="caution">
    <text evidence="1">The sequence shown here is derived from an EMBL/GenBank/DDBJ whole genome shotgun (WGS) entry which is preliminary data.</text>
</comment>
<reference evidence="1 2" key="1">
    <citation type="submission" date="2018-09" db="EMBL/GenBank/DDBJ databases">
        <title>Evolutionary history of phycoerythrin pigmentation in the water bloom-forming cyanobacterium Microcystis aeruginosa.</title>
        <authorList>
            <person name="Tanabe Y."/>
            <person name="Tanabe Y."/>
            <person name="Yamaguchi H."/>
        </authorList>
    </citation>
    <scope>NUCLEOTIDE SEQUENCE [LARGE SCALE GENOMIC DNA]</scope>
    <source>
        <strain evidence="1 2">NIES-2521</strain>
    </source>
</reference>
<dbReference type="EMBL" id="BHVQ01000004">
    <property type="protein sequence ID" value="GCA78514.1"/>
    <property type="molecule type" value="Genomic_DNA"/>
</dbReference>
<evidence type="ECO:0000313" key="1">
    <source>
        <dbReference type="EMBL" id="GCA78514.1"/>
    </source>
</evidence>
<dbReference type="Proteomes" id="UP000324689">
    <property type="component" value="Unassembled WGS sequence"/>
</dbReference>
<accession>A0A5A5RPP6</accession>
<gene>
    <name evidence="1" type="ORF">MiTs_00496</name>
</gene>